<dbReference type="Proteomes" id="UP000324222">
    <property type="component" value="Unassembled WGS sequence"/>
</dbReference>
<evidence type="ECO:0000313" key="3">
    <source>
        <dbReference type="Proteomes" id="UP000324222"/>
    </source>
</evidence>
<protein>
    <submittedName>
        <fullName evidence="2">Uncharacterized protein</fullName>
    </submittedName>
</protein>
<dbReference type="AlphaFoldDB" id="A0A5B7FS99"/>
<gene>
    <name evidence="2" type="ORF">E2C01_042033</name>
</gene>
<evidence type="ECO:0000256" key="1">
    <source>
        <dbReference type="SAM" id="MobiDB-lite"/>
    </source>
</evidence>
<proteinExistence type="predicted"/>
<keyword evidence="3" id="KW-1185">Reference proteome</keyword>
<comment type="caution">
    <text evidence="2">The sequence shown here is derived from an EMBL/GenBank/DDBJ whole genome shotgun (WGS) entry which is preliminary data.</text>
</comment>
<organism evidence="2 3">
    <name type="scientific">Portunus trituberculatus</name>
    <name type="common">Swimming crab</name>
    <name type="synonym">Neptunus trituberculatus</name>
    <dbReference type="NCBI Taxonomy" id="210409"/>
    <lineage>
        <taxon>Eukaryota</taxon>
        <taxon>Metazoa</taxon>
        <taxon>Ecdysozoa</taxon>
        <taxon>Arthropoda</taxon>
        <taxon>Crustacea</taxon>
        <taxon>Multicrustacea</taxon>
        <taxon>Malacostraca</taxon>
        <taxon>Eumalacostraca</taxon>
        <taxon>Eucarida</taxon>
        <taxon>Decapoda</taxon>
        <taxon>Pleocyemata</taxon>
        <taxon>Brachyura</taxon>
        <taxon>Eubrachyura</taxon>
        <taxon>Portunoidea</taxon>
        <taxon>Portunidae</taxon>
        <taxon>Portuninae</taxon>
        <taxon>Portunus</taxon>
    </lineage>
</organism>
<evidence type="ECO:0000313" key="2">
    <source>
        <dbReference type="EMBL" id="MPC48265.1"/>
    </source>
</evidence>
<name>A0A5B7FS99_PORTR</name>
<reference evidence="2 3" key="1">
    <citation type="submission" date="2019-05" db="EMBL/GenBank/DDBJ databases">
        <title>Another draft genome of Portunus trituberculatus and its Hox gene families provides insights of decapod evolution.</title>
        <authorList>
            <person name="Jeong J.-H."/>
            <person name="Song I."/>
            <person name="Kim S."/>
            <person name="Choi T."/>
            <person name="Kim D."/>
            <person name="Ryu S."/>
            <person name="Kim W."/>
        </authorList>
    </citation>
    <scope>NUCLEOTIDE SEQUENCE [LARGE SCALE GENOMIC DNA]</scope>
    <source>
        <tissue evidence="2">Muscle</tissue>
    </source>
</reference>
<dbReference type="EMBL" id="VSRR010008194">
    <property type="protein sequence ID" value="MPC48265.1"/>
    <property type="molecule type" value="Genomic_DNA"/>
</dbReference>
<accession>A0A5B7FS99</accession>
<sequence length="69" mass="7838">MSSEREVEALSVNWWSGKATKERCPSNNSTTQGPIEDKRKAPLRRVSRSPIFTSFTGPRQRLTCDRDAL</sequence>
<feature type="region of interest" description="Disordered" evidence="1">
    <location>
        <begin position="20"/>
        <end position="44"/>
    </location>
</feature>